<dbReference type="AlphaFoldDB" id="A0A015U5S2"/>
<comment type="caution">
    <text evidence="1">The sequence shown here is derived from an EMBL/GenBank/DDBJ whole genome shotgun (WGS) entry which is preliminary data.</text>
</comment>
<accession>A0A015U5S2</accession>
<dbReference type="Pfam" id="PF11888">
    <property type="entry name" value="DUF3408"/>
    <property type="match status" value="1"/>
</dbReference>
<sequence>MKRTKKNRQADCLQTGKSERAAARAAKCVTDYGQENPGVDFRKDKGRDKPLSTFLQASEIKTRQCIYISREIHEKVAIVASRMGNGLSIGKFVDNILRDHFREYGQQYMEQIENAQKVRL</sequence>
<dbReference type="PATRIC" id="fig|1339316.3.peg.1205"/>
<name>A0A015U5S2_BACFG</name>
<dbReference type="RefSeq" id="WP_042970986.1">
    <property type="nucleotide sequence ID" value="NZ_JGDB01000023.1"/>
</dbReference>
<evidence type="ECO:0000313" key="1">
    <source>
        <dbReference type="EMBL" id="EXY92139.1"/>
    </source>
</evidence>
<dbReference type="EMBL" id="JGDB01000023">
    <property type="protein sequence ID" value="EXY92139.1"/>
    <property type="molecule type" value="Genomic_DNA"/>
</dbReference>
<proteinExistence type="predicted"/>
<dbReference type="InterPro" id="IPR021823">
    <property type="entry name" value="DUF3408"/>
</dbReference>
<protein>
    <recommendedName>
        <fullName evidence="3">DUF3408 domain-containing protein</fullName>
    </recommendedName>
</protein>
<dbReference type="Proteomes" id="UP000020773">
    <property type="component" value="Unassembled WGS sequence"/>
</dbReference>
<evidence type="ECO:0000313" key="2">
    <source>
        <dbReference type="Proteomes" id="UP000020773"/>
    </source>
</evidence>
<evidence type="ECO:0008006" key="3">
    <source>
        <dbReference type="Google" id="ProtNLM"/>
    </source>
</evidence>
<reference evidence="1 2" key="1">
    <citation type="submission" date="2014-02" db="EMBL/GenBank/DDBJ databases">
        <authorList>
            <person name="Sears C."/>
            <person name="Carroll K."/>
            <person name="Sack B.R."/>
            <person name="Qadri F."/>
            <person name="Myers L.L."/>
            <person name="Chung G.-T."/>
            <person name="Escheverria P."/>
            <person name="Fraser C.M."/>
            <person name="Sadzewicz L."/>
            <person name="Shefchek K.A."/>
            <person name="Tallon L."/>
            <person name="Das S.P."/>
            <person name="Daugherty S."/>
            <person name="Mongodin E.F."/>
        </authorList>
    </citation>
    <scope>NUCLEOTIDE SEQUENCE [LARGE SCALE GENOMIC DNA]</scope>
    <source>
        <strain evidence="2">3998T(B)3</strain>
    </source>
</reference>
<organism evidence="1 2">
    <name type="scientific">Bacteroides fragilis str. 3998T(B)3</name>
    <dbReference type="NCBI Taxonomy" id="1339316"/>
    <lineage>
        <taxon>Bacteria</taxon>
        <taxon>Pseudomonadati</taxon>
        <taxon>Bacteroidota</taxon>
        <taxon>Bacteroidia</taxon>
        <taxon>Bacteroidales</taxon>
        <taxon>Bacteroidaceae</taxon>
        <taxon>Bacteroides</taxon>
    </lineage>
</organism>
<gene>
    <name evidence="1" type="ORF">M125_1241</name>
</gene>